<dbReference type="EMBL" id="CM001403">
    <property type="protein sequence ID" value="EHQ24567.1"/>
    <property type="molecule type" value="Genomic_DNA"/>
</dbReference>
<feature type="domain" description="Cytochrome c" evidence="5">
    <location>
        <begin position="93"/>
        <end position="183"/>
    </location>
</feature>
<dbReference type="InterPro" id="IPR036909">
    <property type="entry name" value="Cyt_c-like_dom_sf"/>
</dbReference>
<evidence type="ECO:0000313" key="6">
    <source>
        <dbReference type="EMBL" id="EHQ24567.1"/>
    </source>
</evidence>
<proteinExistence type="predicted"/>
<dbReference type="RefSeq" id="WP_008504113.1">
    <property type="nucleotide sequence ID" value="NZ_CM001403.1"/>
</dbReference>
<evidence type="ECO:0000313" key="7">
    <source>
        <dbReference type="Proteomes" id="UP000002774"/>
    </source>
</evidence>
<evidence type="ECO:0000256" key="2">
    <source>
        <dbReference type="ARBA" id="ARBA00022723"/>
    </source>
</evidence>
<dbReference type="GO" id="GO:0009055">
    <property type="term" value="F:electron transfer activity"/>
    <property type="evidence" value="ECO:0007669"/>
    <property type="project" value="InterPro"/>
</dbReference>
<dbReference type="InterPro" id="IPR009056">
    <property type="entry name" value="Cyt_c-like_dom"/>
</dbReference>
<dbReference type="eggNOG" id="COG2010">
    <property type="taxonomic scope" value="Bacteria"/>
</dbReference>
<evidence type="ECO:0000256" key="3">
    <source>
        <dbReference type="ARBA" id="ARBA00023004"/>
    </source>
</evidence>
<organism evidence="6 7">
    <name type="scientific">Mucilaginibacter paludis DSM 18603</name>
    <dbReference type="NCBI Taxonomy" id="714943"/>
    <lineage>
        <taxon>Bacteria</taxon>
        <taxon>Pseudomonadati</taxon>
        <taxon>Bacteroidota</taxon>
        <taxon>Sphingobacteriia</taxon>
        <taxon>Sphingobacteriales</taxon>
        <taxon>Sphingobacteriaceae</taxon>
        <taxon>Mucilaginibacter</taxon>
    </lineage>
</organism>
<evidence type="ECO:0000256" key="4">
    <source>
        <dbReference type="PROSITE-ProRule" id="PRU00433"/>
    </source>
</evidence>
<dbReference type="SUPFAM" id="SSF46626">
    <property type="entry name" value="Cytochrome c"/>
    <property type="match status" value="1"/>
</dbReference>
<dbReference type="GO" id="GO:0046872">
    <property type="term" value="F:metal ion binding"/>
    <property type="evidence" value="ECO:0007669"/>
    <property type="project" value="UniProtKB-KW"/>
</dbReference>
<keyword evidence="7" id="KW-1185">Reference proteome</keyword>
<name>H1YH65_9SPHI</name>
<dbReference type="Pfam" id="PF00034">
    <property type="entry name" value="Cytochrom_C"/>
    <property type="match status" value="1"/>
</dbReference>
<dbReference type="PROSITE" id="PS51007">
    <property type="entry name" value="CYTC"/>
    <property type="match status" value="1"/>
</dbReference>
<evidence type="ECO:0000259" key="5">
    <source>
        <dbReference type="PROSITE" id="PS51007"/>
    </source>
</evidence>
<evidence type="ECO:0000256" key="1">
    <source>
        <dbReference type="ARBA" id="ARBA00022617"/>
    </source>
</evidence>
<keyword evidence="1 4" id="KW-0349">Heme</keyword>
<dbReference type="Gene3D" id="1.10.760.10">
    <property type="entry name" value="Cytochrome c-like domain"/>
    <property type="match status" value="1"/>
</dbReference>
<keyword evidence="3 4" id="KW-0408">Iron</keyword>
<sequence>MPIIMFFADGHHASAAPCTLVLPLNKPCHSMRASLLNLLPFVAIIIFTACGGSQSTQDAALSTPAPPAAQIVKSESKGVGHFKWVKLDSVSRAQAARGEALFLARCAACHKATGDNTVGPGLKDVTARRTPEWILNQITNPKEMEQKDPISRALLLQHPTGMTMSPVSDAEARQLLDFLRWNDGGVK</sequence>
<dbReference type="HOGENOM" id="CLU_131484_0_0_10"/>
<protein>
    <submittedName>
        <fullName evidence="6">Cytochrome c class I</fullName>
    </submittedName>
</protein>
<dbReference type="STRING" id="714943.Mucpa_0371"/>
<dbReference type="GO" id="GO:0020037">
    <property type="term" value="F:heme binding"/>
    <property type="evidence" value="ECO:0007669"/>
    <property type="project" value="InterPro"/>
</dbReference>
<dbReference type="Proteomes" id="UP000002774">
    <property type="component" value="Chromosome"/>
</dbReference>
<keyword evidence="2 4" id="KW-0479">Metal-binding</keyword>
<accession>H1YH65</accession>
<dbReference type="AlphaFoldDB" id="H1YH65"/>
<reference evidence="6" key="1">
    <citation type="submission" date="2011-09" db="EMBL/GenBank/DDBJ databases">
        <title>The permanent draft genome of Mucilaginibacter paludis DSM 18603.</title>
        <authorList>
            <consortium name="US DOE Joint Genome Institute (JGI-PGF)"/>
            <person name="Lucas S."/>
            <person name="Han J."/>
            <person name="Lapidus A."/>
            <person name="Bruce D."/>
            <person name="Goodwin L."/>
            <person name="Pitluck S."/>
            <person name="Peters L."/>
            <person name="Kyrpides N."/>
            <person name="Mavromatis K."/>
            <person name="Ivanova N."/>
            <person name="Mikhailova N."/>
            <person name="Held B."/>
            <person name="Detter J.C."/>
            <person name="Tapia R."/>
            <person name="Han C."/>
            <person name="Land M."/>
            <person name="Hauser L."/>
            <person name="Markowitz V."/>
            <person name="Cheng J.-F."/>
            <person name="Hugenholtz P."/>
            <person name="Woyke T."/>
            <person name="Wu D."/>
            <person name="Tindall B."/>
            <person name="Brambilla E."/>
            <person name="Klenk H.-P."/>
            <person name="Eisen J.A."/>
        </authorList>
    </citation>
    <scope>NUCLEOTIDE SEQUENCE [LARGE SCALE GENOMIC DNA]</scope>
    <source>
        <strain evidence="6">DSM 18603</strain>
    </source>
</reference>
<gene>
    <name evidence="6" type="ORF">Mucpa_0371</name>
</gene>